<evidence type="ECO:0000313" key="2">
    <source>
        <dbReference type="Proteomes" id="UP000572051"/>
    </source>
</evidence>
<dbReference type="Proteomes" id="UP000572051">
    <property type="component" value="Unassembled WGS sequence"/>
</dbReference>
<proteinExistence type="predicted"/>
<evidence type="ECO:0008006" key="3">
    <source>
        <dbReference type="Google" id="ProtNLM"/>
    </source>
</evidence>
<reference evidence="1 2" key="1">
    <citation type="submission" date="2020-07" db="EMBL/GenBank/DDBJ databases">
        <title>Sequencing the genomes of 1000 actinobacteria strains.</title>
        <authorList>
            <person name="Klenk H.-P."/>
        </authorList>
    </citation>
    <scope>NUCLEOTIDE SEQUENCE [LARGE SCALE GENOMIC DNA]</scope>
    <source>
        <strain evidence="1 2">DSM 44442</strain>
    </source>
</reference>
<sequence>MTLEYVRFETDDAEALAAGRDALVERLRERYGSGFVSAQLVRYDDGSIGDVILWATREEAERAAKEMPTDPAAAGFFGRITTVHEMRHAEVLHSA</sequence>
<dbReference type="EMBL" id="JACCFS010000001">
    <property type="protein sequence ID" value="NYJ33274.1"/>
    <property type="molecule type" value="Genomic_DNA"/>
</dbReference>
<evidence type="ECO:0000313" key="1">
    <source>
        <dbReference type="EMBL" id="NYJ33274.1"/>
    </source>
</evidence>
<gene>
    <name evidence="1" type="ORF">HNR10_001155</name>
</gene>
<dbReference type="AlphaFoldDB" id="A0A7Z0J999"/>
<keyword evidence="2" id="KW-1185">Reference proteome</keyword>
<organism evidence="1 2">
    <name type="scientific">Nocardiopsis aegyptia</name>
    <dbReference type="NCBI Taxonomy" id="220378"/>
    <lineage>
        <taxon>Bacteria</taxon>
        <taxon>Bacillati</taxon>
        <taxon>Actinomycetota</taxon>
        <taxon>Actinomycetes</taxon>
        <taxon>Streptosporangiales</taxon>
        <taxon>Nocardiopsidaceae</taxon>
        <taxon>Nocardiopsis</taxon>
    </lineage>
</organism>
<name>A0A7Z0J999_9ACTN</name>
<accession>A0A7Z0J999</accession>
<protein>
    <recommendedName>
        <fullName evidence="3">ABM domain-containing protein</fullName>
    </recommendedName>
</protein>
<dbReference type="RefSeq" id="WP_179821403.1">
    <property type="nucleotide sequence ID" value="NZ_JACCFS010000001.1"/>
</dbReference>
<comment type="caution">
    <text evidence="1">The sequence shown here is derived from an EMBL/GenBank/DDBJ whole genome shotgun (WGS) entry which is preliminary data.</text>
</comment>
<dbReference type="Gene3D" id="3.30.70.100">
    <property type="match status" value="1"/>
</dbReference>